<feature type="compositionally biased region" description="Basic and acidic residues" evidence="1">
    <location>
        <begin position="401"/>
        <end position="415"/>
    </location>
</feature>
<evidence type="ECO:0000256" key="2">
    <source>
        <dbReference type="SAM" id="SignalP"/>
    </source>
</evidence>
<evidence type="ECO:0000313" key="4">
    <source>
        <dbReference type="Proteomes" id="UP000799440"/>
    </source>
</evidence>
<accession>A0A6A6V681</accession>
<sequence>MLIPSTMFLCTSILICPPSADPDLPSHMCRRQAQKFQPGESSLSPPLFSIARLEIHQVALFRRRHATYTFTTIAFHSTPPFSSVFKESQEMPKHRRASADDAQTLTVKLRNIYLQPPVTQTFHIPLARAISTSKYLRDRHSTPPRRSRDGIIRLNFPDFEIFGIYAAWLHSGIVSSRLELHELKNASQATSHAKPSNQAKAPASSYNPYTDFLGAYFLATWLKDTVFKDSLVSHIISRVNTRDEGPRFLQALSPSIVDLVLTEKRTSMGLRKLMYAGILRWGTGEHLERFVPDEGRTMERGFVRGLMGVMLLRAQRGGGKYGQKENVECVGETGWRSEIEGMGDGMHADAWTLVPSKRRDVDELRLGRGPKPFGVGRMEDLWRMGEGGEWETSEEGDEDKDVALQRKDKDSVRDAEWPRGEGDYCLFHEHRHLGLACTR</sequence>
<protein>
    <recommendedName>
        <fullName evidence="5">BTB domain-containing protein</fullName>
    </recommendedName>
</protein>
<evidence type="ECO:0000313" key="3">
    <source>
        <dbReference type="EMBL" id="KAF2746182.1"/>
    </source>
</evidence>
<feature type="compositionally biased region" description="Acidic residues" evidence="1">
    <location>
        <begin position="388"/>
        <end position="400"/>
    </location>
</feature>
<organism evidence="3 4">
    <name type="scientific">Sporormia fimetaria CBS 119925</name>
    <dbReference type="NCBI Taxonomy" id="1340428"/>
    <lineage>
        <taxon>Eukaryota</taxon>
        <taxon>Fungi</taxon>
        <taxon>Dikarya</taxon>
        <taxon>Ascomycota</taxon>
        <taxon>Pezizomycotina</taxon>
        <taxon>Dothideomycetes</taxon>
        <taxon>Pleosporomycetidae</taxon>
        <taxon>Pleosporales</taxon>
        <taxon>Sporormiaceae</taxon>
        <taxon>Sporormia</taxon>
    </lineage>
</organism>
<evidence type="ECO:0000256" key="1">
    <source>
        <dbReference type="SAM" id="MobiDB-lite"/>
    </source>
</evidence>
<keyword evidence="4" id="KW-1185">Reference proteome</keyword>
<name>A0A6A6V681_9PLEO</name>
<reference evidence="3" key="1">
    <citation type="journal article" date="2020" name="Stud. Mycol.">
        <title>101 Dothideomycetes genomes: a test case for predicting lifestyles and emergence of pathogens.</title>
        <authorList>
            <person name="Haridas S."/>
            <person name="Albert R."/>
            <person name="Binder M."/>
            <person name="Bloem J."/>
            <person name="Labutti K."/>
            <person name="Salamov A."/>
            <person name="Andreopoulos B."/>
            <person name="Baker S."/>
            <person name="Barry K."/>
            <person name="Bills G."/>
            <person name="Bluhm B."/>
            <person name="Cannon C."/>
            <person name="Castanera R."/>
            <person name="Culley D."/>
            <person name="Daum C."/>
            <person name="Ezra D."/>
            <person name="Gonzalez J."/>
            <person name="Henrissat B."/>
            <person name="Kuo A."/>
            <person name="Liang C."/>
            <person name="Lipzen A."/>
            <person name="Lutzoni F."/>
            <person name="Magnuson J."/>
            <person name="Mondo S."/>
            <person name="Nolan M."/>
            <person name="Ohm R."/>
            <person name="Pangilinan J."/>
            <person name="Park H.-J."/>
            <person name="Ramirez L."/>
            <person name="Alfaro M."/>
            <person name="Sun H."/>
            <person name="Tritt A."/>
            <person name="Yoshinaga Y."/>
            <person name="Zwiers L.-H."/>
            <person name="Turgeon B."/>
            <person name="Goodwin S."/>
            <person name="Spatafora J."/>
            <person name="Crous P."/>
            <person name="Grigoriev I."/>
        </authorList>
    </citation>
    <scope>NUCLEOTIDE SEQUENCE</scope>
    <source>
        <strain evidence="3">CBS 119925</strain>
    </source>
</reference>
<feature type="chain" id="PRO_5025405810" description="BTB domain-containing protein" evidence="2">
    <location>
        <begin position="23"/>
        <end position="439"/>
    </location>
</feature>
<dbReference type="Proteomes" id="UP000799440">
    <property type="component" value="Unassembled WGS sequence"/>
</dbReference>
<gene>
    <name evidence="3" type="ORF">M011DRAFT_88262</name>
</gene>
<dbReference type="OrthoDB" id="3798073at2759"/>
<evidence type="ECO:0008006" key="5">
    <source>
        <dbReference type="Google" id="ProtNLM"/>
    </source>
</evidence>
<keyword evidence="2" id="KW-0732">Signal</keyword>
<proteinExistence type="predicted"/>
<dbReference type="EMBL" id="MU006578">
    <property type="protein sequence ID" value="KAF2746182.1"/>
    <property type="molecule type" value="Genomic_DNA"/>
</dbReference>
<feature type="signal peptide" evidence="2">
    <location>
        <begin position="1"/>
        <end position="22"/>
    </location>
</feature>
<feature type="region of interest" description="Disordered" evidence="1">
    <location>
        <begin position="387"/>
        <end position="415"/>
    </location>
</feature>
<dbReference type="AlphaFoldDB" id="A0A6A6V681"/>